<evidence type="ECO:0000256" key="1">
    <source>
        <dbReference type="SAM" id="MobiDB-lite"/>
    </source>
</evidence>
<comment type="caution">
    <text evidence="2">The sequence shown here is derived from an EMBL/GenBank/DDBJ whole genome shotgun (WGS) entry which is preliminary data.</text>
</comment>
<name>A0AAX6EJS1_IRIPA</name>
<feature type="region of interest" description="Disordered" evidence="1">
    <location>
        <begin position="1"/>
        <end position="44"/>
    </location>
</feature>
<keyword evidence="3" id="KW-1185">Reference proteome</keyword>
<feature type="compositionally biased region" description="Basic residues" evidence="1">
    <location>
        <begin position="1"/>
        <end position="24"/>
    </location>
</feature>
<dbReference type="Proteomes" id="UP001140949">
    <property type="component" value="Unassembled WGS sequence"/>
</dbReference>
<protein>
    <submittedName>
        <fullName evidence="2">Uncharacterized protein</fullName>
    </submittedName>
</protein>
<reference evidence="2" key="1">
    <citation type="journal article" date="2023" name="GigaByte">
        <title>Genome assembly of the bearded iris, Iris pallida Lam.</title>
        <authorList>
            <person name="Bruccoleri R.E."/>
            <person name="Oakeley E.J."/>
            <person name="Faust A.M.E."/>
            <person name="Altorfer M."/>
            <person name="Dessus-Babus S."/>
            <person name="Burckhardt D."/>
            <person name="Oertli M."/>
            <person name="Naumann U."/>
            <person name="Petersen F."/>
            <person name="Wong J."/>
        </authorList>
    </citation>
    <scope>NUCLEOTIDE SEQUENCE</scope>
    <source>
        <strain evidence="2">GSM-AAB239-AS_SAM_17_03QT</strain>
    </source>
</reference>
<reference evidence="2" key="2">
    <citation type="submission" date="2023-04" db="EMBL/GenBank/DDBJ databases">
        <authorList>
            <person name="Bruccoleri R.E."/>
            <person name="Oakeley E.J."/>
            <person name="Faust A.-M."/>
            <person name="Dessus-Babus S."/>
            <person name="Altorfer M."/>
            <person name="Burckhardt D."/>
            <person name="Oertli M."/>
            <person name="Naumann U."/>
            <person name="Petersen F."/>
            <person name="Wong J."/>
        </authorList>
    </citation>
    <scope>NUCLEOTIDE SEQUENCE</scope>
    <source>
        <strain evidence="2">GSM-AAB239-AS_SAM_17_03QT</strain>
        <tissue evidence="2">Leaf</tissue>
    </source>
</reference>
<sequence length="44" mass="4949">MLIRPGGRRGRRSVLGTRSRRTTTVRRGLPVVRHGEDPVEGPQK</sequence>
<evidence type="ECO:0000313" key="2">
    <source>
        <dbReference type="EMBL" id="KAJ6804188.1"/>
    </source>
</evidence>
<organism evidence="2 3">
    <name type="scientific">Iris pallida</name>
    <name type="common">Sweet iris</name>
    <dbReference type="NCBI Taxonomy" id="29817"/>
    <lineage>
        <taxon>Eukaryota</taxon>
        <taxon>Viridiplantae</taxon>
        <taxon>Streptophyta</taxon>
        <taxon>Embryophyta</taxon>
        <taxon>Tracheophyta</taxon>
        <taxon>Spermatophyta</taxon>
        <taxon>Magnoliopsida</taxon>
        <taxon>Liliopsida</taxon>
        <taxon>Asparagales</taxon>
        <taxon>Iridaceae</taxon>
        <taxon>Iridoideae</taxon>
        <taxon>Irideae</taxon>
        <taxon>Iris</taxon>
    </lineage>
</organism>
<accession>A0AAX6EJS1</accession>
<feature type="compositionally biased region" description="Basic and acidic residues" evidence="1">
    <location>
        <begin position="33"/>
        <end position="44"/>
    </location>
</feature>
<dbReference type="EMBL" id="JANAVB010036018">
    <property type="protein sequence ID" value="KAJ6804188.1"/>
    <property type="molecule type" value="Genomic_DNA"/>
</dbReference>
<proteinExistence type="predicted"/>
<evidence type="ECO:0000313" key="3">
    <source>
        <dbReference type="Proteomes" id="UP001140949"/>
    </source>
</evidence>
<gene>
    <name evidence="2" type="ORF">M6B38_186850</name>
</gene>
<dbReference type="AlphaFoldDB" id="A0AAX6EJS1"/>